<protein>
    <submittedName>
        <fullName evidence="1">Uncharacterized protein</fullName>
    </submittedName>
</protein>
<gene>
    <name evidence="1" type="ORF">JR316_008275</name>
</gene>
<accession>A0A8H7XUX7</accession>
<proteinExistence type="predicted"/>
<comment type="caution">
    <text evidence="1">The sequence shown here is derived from an EMBL/GenBank/DDBJ whole genome shotgun (WGS) entry which is preliminary data.</text>
</comment>
<reference evidence="1" key="1">
    <citation type="submission" date="2021-02" db="EMBL/GenBank/DDBJ databases">
        <title>Psilocybe cubensis genome.</title>
        <authorList>
            <person name="Mckernan K.J."/>
            <person name="Crawford S."/>
            <person name="Trippe A."/>
            <person name="Kane L.T."/>
            <person name="Mclaughlin S."/>
        </authorList>
    </citation>
    <scope>NUCLEOTIDE SEQUENCE [LARGE SCALE GENOMIC DNA]</scope>
    <source>
        <strain evidence="1">MGC-MH-2018</strain>
    </source>
</reference>
<dbReference type="OrthoDB" id="3048040at2759"/>
<dbReference type="AlphaFoldDB" id="A0A8H7XUX7"/>
<evidence type="ECO:0000313" key="1">
    <source>
        <dbReference type="EMBL" id="KAG5166194.1"/>
    </source>
</evidence>
<sequence>MPNVTYLELDLDTSIFGVFGQSLSSSKIHTLRIRNALPIVREAENEDTNVLRSFSSLQSLELIRVSAKTLLDRFTVSSGGKFPNRKPSMGSIIDSNGLPPAVLHAKSKGSEDSLEAVWPKLHTISLDTMLADDVVSLISFITYHKGIRSLNLSYLAMRHLRFLRRKGNTVITSPPIILSGRGSPFEEDKDIGTADVEEWLSVMVHLDLMEDTLDLESLLPSTKEVPLVQLP</sequence>
<name>A0A8H7XUX7_PSICU</name>
<organism evidence="1">
    <name type="scientific">Psilocybe cubensis</name>
    <name type="common">Psychedelic mushroom</name>
    <name type="synonym">Stropharia cubensis</name>
    <dbReference type="NCBI Taxonomy" id="181762"/>
    <lineage>
        <taxon>Eukaryota</taxon>
        <taxon>Fungi</taxon>
        <taxon>Dikarya</taxon>
        <taxon>Basidiomycota</taxon>
        <taxon>Agaricomycotina</taxon>
        <taxon>Agaricomycetes</taxon>
        <taxon>Agaricomycetidae</taxon>
        <taxon>Agaricales</taxon>
        <taxon>Agaricineae</taxon>
        <taxon>Strophariaceae</taxon>
        <taxon>Psilocybe</taxon>
    </lineage>
</organism>
<dbReference type="EMBL" id="JAFIQS010000008">
    <property type="protein sequence ID" value="KAG5166194.1"/>
    <property type="molecule type" value="Genomic_DNA"/>
</dbReference>